<dbReference type="PANTHER" id="PTHR30027">
    <property type="entry name" value="RIBOSOMAL RNA SMALL SUBUNIT METHYLTRANSFERASE E"/>
    <property type="match status" value="1"/>
</dbReference>
<comment type="similarity">
    <text evidence="2 10">Belongs to the RNA methyltransferase RsmE family.</text>
</comment>
<evidence type="ECO:0000256" key="6">
    <source>
        <dbReference type="ARBA" id="ARBA00022679"/>
    </source>
</evidence>
<dbReference type="Proteomes" id="UP000000845">
    <property type="component" value="Chromosome"/>
</dbReference>
<feature type="domain" description="Ribosomal RNA small subunit methyltransferase E PUA-like" evidence="12">
    <location>
        <begin position="21"/>
        <end position="65"/>
    </location>
</feature>
<keyword evidence="4 10" id="KW-0698">rRNA processing</keyword>
<dbReference type="InterPro" id="IPR006700">
    <property type="entry name" value="RsmE"/>
</dbReference>
<comment type="function">
    <text evidence="8 10">Specifically methylates the N3 position of the uracil ring of uridine 1498 (m3U1498) in 16S rRNA. Acts on the fully assembled 30S ribosomal subunit.</text>
</comment>
<evidence type="ECO:0000259" key="12">
    <source>
        <dbReference type="Pfam" id="PF20260"/>
    </source>
</evidence>
<dbReference type="SUPFAM" id="SSF75217">
    <property type="entry name" value="alpha/beta knot"/>
    <property type="match status" value="1"/>
</dbReference>
<keyword evidence="7 10" id="KW-0949">S-adenosyl-L-methionine</keyword>
<comment type="subcellular location">
    <subcellularLocation>
        <location evidence="1 10">Cytoplasm</location>
    </subcellularLocation>
</comment>
<dbReference type="GO" id="GO:0005737">
    <property type="term" value="C:cytoplasm"/>
    <property type="evidence" value="ECO:0007669"/>
    <property type="project" value="UniProtKB-SubCell"/>
</dbReference>
<dbReference type="Pfam" id="PF04452">
    <property type="entry name" value="Methyltrans_RNA"/>
    <property type="match status" value="1"/>
</dbReference>
<dbReference type="PANTHER" id="PTHR30027:SF3">
    <property type="entry name" value="16S RRNA (URACIL(1498)-N(3))-METHYLTRANSFERASE"/>
    <property type="match status" value="1"/>
</dbReference>
<evidence type="ECO:0000256" key="8">
    <source>
        <dbReference type="ARBA" id="ARBA00025699"/>
    </source>
</evidence>
<name>D1AKP2_SEBTE</name>
<keyword evidence="5 10" id="KW-0489">Methyltransferase</keyword>
<reference evidence="13 14" key="2">
    <citation type="journal article" date="2010" name="Stand. Genomic Sci.">
        <title>Complete genome sequence of Sebaldella termitidis type strain (NCTC 11300).</title>
        <authorList>
            <person name="Harmon-Smith M."/>
            <person name="Celia L."/>
            <person name="Chertkov O."/>
            <person name="Lapidus A."/>
            <person name="Copeland A."/>
            <person name="Glavina Del Rio T."/>
            <person name="Nolan M."/>
            <person name="Lucas S."/>
            <person name="Tice H."/>
            <person name="Cheng J.F."/>
            <person name="Han C."/>
            <person name="Detter J.C."/>
            <person name="Bruce D."/>
            <person name="Goodwin L."/>
            <person name="Pitluck S."/>
            <person name="Pati A."/>
            <person name="Liolios K."/>
            <person name="Ivanova N."/>
            <person name="Mavromatis K."/>
            <person name="Mikhailova N."/>
            <person name="Chen A."/>
            <person name="Palaniappan K."/>
            <person name="Land M."/>
            <person name="Hauser L."/>
            <person name="Chang Y.J."/>
            <person name="Jeffries C.D."/>
            <person name="Brettin T."/>
            <person name="Goker M."/>
            <person name="Beck B."/>
            <person name="Bristow J."/>
            <person name="Eisen J.A."/>
            <person name="Markowitz V."/>
            <person name="Hugenholtz P."/>
            <person name="Kyrpides N.C."/>
            <person name="Klenk H.P."/>
            <person name="Chen F."/>
        </authorList>
    </citation>
    <scope>NUCLEOTIDE SEQUENCE [LARGE SCALE GENOMIC DNA]</scope>
    <source>
        <strain evidence="14">ATCC 33386 / NCTC 11300</strain>
    </source>
</reference>
<dbReference type="EC" id="2.1.1.193" evidence="10"/>
<comment type="catalytic activity">
    <reaction evidence="9 10">
        <text>uridine(1498) in 16S rRNA + S-adenosyl-L-methionine = N(3)-methyluridine(1498) in 16S rRNA + S-adenosyl-L-homocysteine + H(+)</text>
        <dbReference type="Rhea" id="RHEA:42920"/>
        <dbReference type="Rhea" id="RHEA-COMP:10283"/>
        <dbReference type="Rhea" id="RHEA-COMP:10284"/>
        <dbReference type="ChEBI" id="CHEBI:15378"/>
        <dbReference type="ChEBI" id="CHEBI:57856"/>
        <dbReference type="ChEBI" id="CHEBI:59789"/>
        <dbReference type="ChEBI" id="CHEBI:65315"/>
        <dbReference type="ChEBI" id="CHEBI:74502"/>
        <dbReference type="EC" id="2.1.1.193"/>
    </reaction>
</comment>
<keyword evidence="6 10" id="KW-0808">Transferase</keyword>
<keyword evidence="14" id="KW-1185">Reference proteome</keyword>
<dbReference type="GO" id="GO:0070475">
    <property type="term" value="P:rRNA base methylation"/>
    <property type="evidence" value="ECO:0007669"/>
    <property type="project" value="TreeGrafter"/>
</dbReference>
<evidence type="ECO:0000256" key="9">
    <source>
        <dbReference type="ARBA" id="ARBA00047944"/>
    </source>
</evidence>
<dbReference type="PIRSF" id="PIRSF015601">
    <property type="entry name" value="MTase_slr0722"/>
    <property type="match status" value="1"/>
</dbReference>
<feature type="domain" description="Ribosomal RNA small subunit methyltransferase E methyltransferase" evidence="11">
    <location>
        <begin position="76"/>
        <end position="230"/>
    </location>
</feature>
<dbReference type="InterPro" id="IPR029026">
    <property type="entry name" value="tRNA_m1G_MTases_N"/>
</dbReference>
<evidence type="ECO:0000256" key="2">
    <source>
        <dbReference type="ARBA" id="ARBA00005528"/>
    </source>
</evidence>
<evidence type="ECO:0000256" key="1">
    <source>
        <dbReference type="ARBA" id="ARBA00004496"/>
    </source>
</evidence>
<dbReference type="CDD" id="cd18084">
    <property type="entry name" value="RsmE-like"/>
    <property type="match status" value="1"/>
</dbReference>
<evidence type="ECO:0000256" key="4">
    <source>
        <dbReference type="ARBA" id="ARBA00022552"/>
    </source>
</evidence>
<gene>
    <name evidence="13" type="ordered locus">Sterm_0173</name>
</gene>
<dbReference type="InterPro" id="IPR046886">
    <property type="entry name" value="RsmE_MTase_dom"/>
</dbReference>
<accession>D1AKP2</accession>
<dbReference type="HOGENOM" id="CLU_067442_3_0_0"/>
<evidence type="ECO:0000256" key="10">
    <source>
        <dbReference type="PIRNR" id="PIRNR015601"/>
    </source>
</evidence>
<keyword evidence="3 10" id="KW-0963">Cytoplasm</keyword>
<dbReference type="NCBIfam" id="TIGR00046">
    <property type="entry name" value="RsmE family RNA methyltransferase"/>
    <property type="match status" value="1"/>
</dbReference>
<dbReference type="STRING" id="526218.Sterm_0173"/>
<dbReference type="EMBL" id="CP001739">
    <property type="protein sequence ID" value="ACZ07058.1"/>
    <property type="molecule type" value="Genomic_DNA"/>
</dbReference>
<evidence type="ECO:0000313" key="13">
    <source>
        <dbReference type="EMBL" id="ACZ07058.1"/>
    </source>
</evidence>
<sequence>MLTIIIRNEDFISESNVEITEKNDINHVKNVYRYKTGDTIRLIDGKFEYKAVIAEIGNKRILLRVTEKHEDSYSLRVELDIALGILKNDKMNMALQKLTEIGINKIIPLKTDRVVVKLSDSKEKWNTVTEEALKQCRGVKIPEIERILTLKDIEFSAYDKVLFAYENSSENKPVFTILSGEEKRILYLIGPEGGFTEEETKYIREQGALEISLGKRIYRAETAAIVMGGILADVYK</sequence>
<dbReference type="RefSeq" id="WP_012859657.1">
    <property type="nucleotide sequence ID" value="NC_013517.1"/>
</dbReference>
<dbReference type="Pfam" id="PF20260">
    <property type="entry name" value="PUA_4"/>
    <property type="match status" value="1"/>
</dbReference>
<dbReference type="InterPro" id="IPR029028">
    <property type="entry name" value="Alpha/beta_knot_MTases"/>
</dbReference>
<evidence type="ECO:0000256" key="5">
    <source>
        <dbReference type="ARBA" id="ARBA00022603"/>
    </source>
</evidence>
<dbReference type="InterPro" id="IPR046887">
    <property type="entry name" value="RsmE_PUA-like"/>
</dbReference>
<evidence type="ECO:0000259" key="11">
    <source>
        <dbReference type="Pfam" id="PF04452"/>
    </source>
</evidence>
<proteinExistence type="inferred from homology"/>
<evidence type="ECO:0000256" key="7">
    <source>
        <dbReference type="ARBA" id="ARBA00022691"/>
    </source>
</evidence>
<evidence type="ECO:0000313" key="14">
    <source>
        <dbReference type="Proteomes" id="UP000000845"/>
    </source>
</evidence>
<dbReference type="GO" id="GO:0070042">
    <property type="term" value="F:rRNA (uridine-N3-)-methyltransferase activity"/>
    <property type="evidence" value="ECO:0007669"/>
    <property type="project" value="TreeGrafter"/>
</dbReference>
<dbReference type="Gene3D" id="3.40.1280.10">
    <property type="match status" value="1"/>
</dbReference>
<dbReference type="KEGG" id="str:Sterm_0173"/>
<protein>
    <recommendedName>
        <fullName evidence="10">Ribosomal RNA small subunit methyltransferase E</fullName>
        <ecNumber evidence="10">2.1.1.193</ecNumber>
    </recommendedName>
</protein>
<reference evidence="14" key="1">
    <citation type="submission" date="2009-09" db="EMBL/GenBank/DDBJ databases">
        <title>The complete chromosome of Sebaldella termitidis ATCC 33386.</title>
        <authorList>
            <consortium name="US DOE Joint Genome Institute (JGI-PGF)"/>
            <person name="Lucas S."/>
            <person name="Copeland A."/>
            <person name="Lapidus A."/>
            <person name="Glavina del Rio T."/>
            <person name="Dalin E."/>
            <person name="Tice H."/>
            <person name="Bruce D."/>
            <person name="Goodwin L."/>
            <person name="Pitluck S."/>
            <person name="Kyrpides N."/>
            <person name="Mavromatis K."/>
            <person name="Ivanova N."/>
            <person name="Mikhailova N."/>
            <person name="Sims D."/>
            <person name="Meincke L."/>
            <person name="Brettin T."/>
            <person name="Detter J.C."/>
            <person name="Han C."/>
            <person name="Larimer F."/>
            <person name="Land M."/>
            <person name="Hauser L."/>
            <person name="Markowitz V."/>
            <person name="Cheng J.F."/>
            <person name="Hugenholtz P."/>
            <person name="Woyke T."/>
            <person name="Wu D."/>
            <person name="Eisen J.A."/>
        </authorList>
    </citation>
    <scope>NUCLEOTIDE SEQUENCE [LARGE SCALE GENOMIC DNA]</scope>
    <source>
        <strain evidence="14">ATCC 33386 / NCTC 11300</strain>
    </source>
</reference>
<organism evidence="13 14">
    <name type="scientific">Sebaldella termitidis (strain ATCC 33386 / NCTC 11300)</name>
    <dbReference type="NCBI Taxonomy" id="526218"/>
    <lineage>
        <taxon>Bacteria</taxon>
        <taxon>Fusobacteriati</taxon>
        <taxon>Fusobacteriota</taxon>
        <taxon>Fusobacteriia</taxon>
        <taxon>Fusobacteriales</taxon>
        <taxon>Leptotrichiaceae</taxon>
        <taxon>Sebaldella</taxon>
    </lineage>
</organism>
<dbReference type="AlphaFoldDB" id="D1AKP2"/>
<dbReference type="eggNOG" id="COG1385">
    <property type="taxonomic scope" value="Bacteria"/>
</dbReference>
<evidence type="ECO:0000256" key="3">
    <source>
        <dbReference type="ARBA" id="ARBA00022490"/>
    </source>
</evidence>